<keyword evidence="2" id="KW-1185">Reference proteome</keyword>
<protein>
    <submittedName>
        <fullName evidence="1">Uncharacterized protein</fullName>
    </submittedName>
</protein>
<evidence type="ECO:0000313" key="1">
    <source>
        <dbReference type="EMBL" id="VDK60693.1"/>
    </source>
</evidence>
<gene>
    <name evidence="1" type="ORF">CGOC_LOCUS5092</name>
</gene>
<organism evidence="1 2">
    <name type="scientific">Cylicostephanus goldi</name>
    <name type="common">Nematode worm</name>
    <dbReference type="NCBI Taxonomy" id="71465"/>
    <lineage>
        <taxon>Eukaryota</taxon>
        <taxon>Metazoa</taxon>
        <taxon>Ecdysozoa</taxon>
        <taxon>Nematoda</taxon>
        <taxon>Chromadorea</taxon>
        <taxon>Rhabditida</taxon>
        <taxon>Rhabditina</taxon>
        <taxon>Rhabditomorpha</taxon>
        <taxon>Strongyloidea</taxon>
        <taxon>Strongylidae</taxon>
        <taxon>Cylicostephanus</taxon>
    </lineage>
</organism>
<dbReference type="Proteomes" id="UP000271889">
    <property type="component" value="Unassembled WGS sequence"/>
</dbReference>
<proteinExistence type="predicted"/>
<dbReference type="EMBL" id="UYRV01015015">
    <property type="protein sequence ID" value="VDK60693.1"/>
    <property type="molecule type" value="Genomic_DNA"/>
</dbReference>
<reference evidence="1 2" key="1">
    <citation type="submission" date="2018-11" db="EMBL/GenBank/DDBJ databases">
        <authorList>
            <consortium name="Pathogen Informatics"/>
        </authorList>
    </citation>
    <scope>NUCLEOTIDE SEQUENCE [LARGE SCALE GENOMIC DNA]</scope>
</reference>
<accession>A0A3P6RWL6</accession>
<sequence length="102" mass="11668">MKFSGLENVEHKIVKGRNSNGVARVVGNRVYLKVNIKDEQQLYPLVEFLQNKIATPNNLLFDDFQFDDNQLSMRISRLESQKPKAEKRIDTVEGVAQAVCEC</sequence>
<name>A0A3P6RWL6_CYLGO</name>
<dbReference type="OrthoDB" id="9880441at2759"/>
<evidence type="ECO:0000313" key="2">
    <source>
        <dbReference type="Proteomes" id="UP000271889"/>
    </source>
</evidence>
<dbReference type="AlphaFoldDB" id="A0A3P6RWL6"/>